<reference evidence="1" key="1">
    <citation type="journal article" date="2019" name="bioRxiv">
        <title>The Genome of the Zebra Mussel, Dreissena polymorpha: A Resource for Invasive Species Research.</title>
        <authorList>
            <person name="McCartney M.A."/>
            <person name="Auch B."/>
            <person name="Kono T."/>
            <person name="Mallez S."/>
            <person name="Zhang Y."/>
            <person name="Obille A."/>
            <person name="Becker A."/>
            <person name="Abrahante J.E."/>
            <person name="Garbe J."/>
            <person name="Badalamenti J.P."/>
            <person name="Herman A."/>
            <person name="Mangelson H."/>
            <person name="Liachko I."/>
            <person name="Sullivan S."/>
            <person name="Sone E.D."/>
            <person name="Koren S."/>
            <person name="Silverstein K.A.T."/>
            <person name="Beckman K.B."/>
            <person name="Gohl D.M."/>
        </authorList>
    </citation>
    <scope>NUCLEOTIDE SEQUENCE</scope>
    <source>
        <strain evidence="1">Duluth1</strain>
        <tissue evidence="1">Whole animal</tissue>
    </source>
</reference>
<keyword evidence="2" id="KW-1185">Reference proteome</keyword>
<dbReference type="AlphaFoldDB" id="A0A9D4M9V8"/>
<dbReference type="EMBL" id="JAIWYP010000002">
    <property type="protein sequence ID" value="KAH3873622.1"/>
    <property type="molecule type" value="Genomic_DNA"/>
</dbReference>
<name>A0A9D4M9V8_DREPO</name>
<sequence>MRRHVLSRLIWIQTVCKGFQNSVPALKGLRLFAHANRIWYEQSVLTKLLLYCPGCDLSSFKQISSLAISN</sequence>
<accession>A0A9D4M9V8</accession>
<gene>
    <name evidence="1" type="ORF">DPMN_036860</name>
</gene>
<reference evidence="1" key="2">
    <citation type="submission" date="2020-11" db="EMBL/GenBank/DDBJ databases">
        <authorList>
            <person name="McCartney M.A."/>
            <person name="Auch B."/>
            <person name="Kono T."/>
            <person name="Mallez S."/>
            <person name="Becker A."/>
            <person name="Gohl D.M."/>
            <person name="Silverstein K.A.T."/>
            <person name="Koren S."/>
            <person name="Bechman K.B."/>
            <person name="Herman A."/>
            <person name="Abrahante J.E."/>
            <person name="Garbe J."/>
        </authorList>
    </citation>
    <scope>NUCLEOTIDE SEQUENCE</scope>
    <source>
        <strain evidence="1">Duluth1</strain>
        <tissue evidence="1">Whole animal</tissue>
    </source>
</reference>
<proteinExistence type="predicted"/>
<evidence type="ECO:0000313" key="1">
    <source>
        <dbReference type="EMBL" id="KAH3873622.1"/>
    </source>
</evidence>
<comment type="caution">
    <text evidence="1">The sequence shown here is derived from an EMBL/GenBank/DDBJ whole genome shotgun (WGS) entry which is preliminary data.</text>
</comment>
<protein>
    <submittedName>
        <fullName evidence="1">Uncharacterized protein</fullName>
    </submittedName>
</protein>
<organism evidence="1 2">
    <name type="scientific">Dreissena polymorpha</name>
    <name type="common">Zebra mussel</name>
    <name type="synonym">Mytilus polymorpha</name>
    <dbReference type="NCBI Taxonomy" id="45954"/>
    <lineage>
        <taxon>Eukaryota</taxon>
        <taxon>Metazoa</taxon>
        <taxon>Spiralia</taxon>
        <taxon>Lophotrochozoa</taxon>
        <taxon>Mollusca</taxon>
        <taxon>Bivalvia</taxon>
        <taxon>Autobranchia</taxon>
        <taxon>Heteroconchia</taxon>
        <taxon>Euheterodonta</taxon>
        <taxon>Imparidentia</taxon>
        <taxon>Neoheterodontei</taxon>
        <taxon>Myida</taxon>
        <taxon>Dreissenoidea</taxon>
        <taxon>Dreissenidae</taxon>
        <taxon>Dreissena</taxon>
    </lineage>
</organism>
<evidence type="ECO:0000313" key="2">
    <source>
        <dbReference type="Proteomes" id="UP000828390"/>
    </source>
</evidence>
<dbReference type="Proteomes" id="UP000828390">
    <property type="component" value="Unassembled WGS sequence"/>
</dbReference>